<keyword evidence="14" id="KW-1185">Reference proteome</keyword>
<evidence type="ECO:0000256" key="10">
    <source>
        <dbReference type="ARBA" id="ARBA00047481"/>
    </source>
</evidence>
<comment type="caution">
    <text evidence="13">The sequence shown here is derived from an EMBL/GenBank/DDBJ whole genome shotgun (WGS) entry which is preliminary data.</text>
</comment>
<dbReference type="InterPro" id="IPR005861">
    <property type="entry name" value="HisP_aminotrans"/>
</dbReference>
<evidence type="ECO:0000256" key="3">
    <source>
        <dbReference type="ARBA" id="ARBA00007970"/>
    </source>
</evidence>
<sequence>MSALQNTVRADVQATQAYVVANATGMVKLDAMENPHELPLALREELAERLKHAALNRYPEPQMPALESALRQAFDIPEDAAVLFGNGSDELIDIVIRTCCMPGDVVLSPVPTFVMYAVSSQWAHARFVGVDFNADLSLNLPALLQAIDAHKPKVVFLAYPNNPTGVAMRKADIEAVIQAAPGLVVVDEAYEAFADESFMPDVLKHPNVLVLRTLSKLGLAGIRLGYAVASKDWISQIDKVRPPYNVNILTRIAAEFALRHHGVLDDQAARLRENRAKLSAALKRLAAPRKGMEVFDSHANFLLFRVPQAQQVFELLKNEGILIKYVGKMHPLLQDCLRVTVSTDAENQSFLTALEVALNQLS</sequence>
<evidence type="ECO:0000256" key="4">
    <source>
        <dbReference type="ARBA" id="ARBA00011738"/>
    </source>
</evidence>
<proteinExistence type="inferred from homology"/>
<dbReference type="GO" id="GO:0008483">
    <property type="term" value="F:transaminase activity"/>
    <property type="evidence" value="ECO:0007669"/>
    <property type="project" value="UniProtKB-KW"/>
</dbReference>
<keyword evidence="7 11" id="KW-0808">Transferase</keyword>
<evidence type="ECO:0000256" key="1">
    <source>
        <dbReference type="ARBA" id="ARBA00001933"/>
    </source>
</evidence>
<comment type="similarity">
    <text evidence="3 11">Belongs to the class-II pyridoxal-phosphate-dependent aminotransferase family. Histidinol-phosphate aminotransferase subfamily.</text>
</comment>
<dbReference type="EMBL" id="BSOJ01000030">
    <property type="protein sequence ID" value="GLR27363.1"/>
    <property type="molecule type" value="Genomic_DNA"/>
</dbReference>
<dbReference type="Gene3D" id="3.90.1150.10">
    <property type="entry name" value="Aspartate Aminotransferase, domain 1"/>
    <property type="match status" value="1"/>
</dbReference>
<organism evidence="13 14">
    <name type="scientific">Limnobacter litoralis</name>
    <dbReference type="NCBI Taxonomy" id="481366"/>
    <lineage>
        <taxon>Bacteria</taxon>
        <taxon>Pseudomonadati</taxon>
        <taxon>Pseudomonadota</taxon>
        <taxon>Betaproteobacteria</taxon>
        <taxon>Burkholderiales</taxon>
        <taxon>Burkholderiaceae</taxon>
        <taxon>Limnobacter</taxon>
    </lineage>
</organism>
<gene>
    <name evidence="13" type="primary">hisC1</name>
    <name evidence="11" type="synonym">hisC</name>
    <name evidence="13" type="ORF">GCM10007875_24540</name>
</gene>
<evidence type="ECO:0000259" key="12">
    <source>
        <dbReference type="Pfam" id="PF00155"/>
    </source>
</evidence>
<dbReference type="Gene3D" id="3.40.640.10">
    <property type="entry name" value="Type I PLP-dependent aspartate aminotransferase-like (Major domain)"/>
    <property type="match status" value="1"/>
</dbReference>
<evidence type="ECO:0000313" key="13">
    <source>
        <dbReference type="EMBL" id="GLR27363.1"/>
    </source>
</evidence>
<evidence type="ECO:0000256" key="5">
    <source>
        <dbReference type="ARBA" id="ARBA00022576"/>
    </source>
</evidence>
<name>A0ABQ5YRV0_9BURK</name>
<dbReference type="HAMAP" id="MF_01023">
    <property type="entry name" value="HisC_aminotrans_2"/>
    <property type="match status" value="1"/>
</dbReference>
<dbReference type="InterPro" id="IPR015422">
    <property type="entry name" value="PyrdxlP-dep_Trfase_small"/>
</dbReference>
<dbReference type="RefSeq" id="WP_284282118.1">
    <property type="nucleotide sequence ID" value="NZ_BSOJ01000030.1"/>
</dbReference>
<keyword evidence="5 11" id="KW-0032">Aminotransferase</keyword>
<evidence type="ECO:0000256" key="7">
    <source>
        <dbReference type="ARBA" id="ARBA00022679"/>
    </source>
</evidence>
<accession>A0ABQ5YRV0</accession>
<dbReference type="PANTHER" id="PTHR42885:SF2">
    <property type="entry name" value="HISTIDINOL-PHOSPHATE AMINOTRANSFERASE"/>
    <property type="match status" value="1"/>
</dbReference>
<evidence type="ECO:0000256" key="6">
    <source>
        <dbReference type="ARBA" id="ARBA00022605"/>
    </source>
</evidence>
<reference evidence="14" key="1">
    <citation type="journal article" date="2019" name="Int. J. Syst. Evol. Microbiol.">
        <title>The Global Catalogue of Microorganisms (GCM) 10K type strain sequencing project: providing services to taxonomists for standard genome sequencing and annotation.</title>
        <authorList>
            <consortium name="The Broad Institute Genomics Platform"/>
            <consortium name="The Broad Institute Genome Sequencing Center for Infectious Disease"/>
            <person name="Wu L."/>
            <person name="Ma J."/>
        </authorList>
    </citation>
    <scope>NUCLEOTIDE SEQUENCE [LARGE SCALE GENOMIC DNA]</scope>
    <source>
        <strain evidence="14">NBRC 105857</strain>
    </source>
</reference>
<dbReference type="InterPro" id="IPR015421">
    <property type="entry name" value="PyrdxlP-dep_Trfase_major"/>
</dbReference>
<dbReference type="NCBIfam" id="TIGR01141">
    <property type="entry name" value="hisC"/>
    <property type="match status" value="1"/>
</dbReference>
<evidence type="ECO:0000256" key="11">
    <source>
        <dbReference type="HAMAP-Rule" id="MF_01023"/>
    </source>
</evidence>
<evidence type="ECO:0000256" key="9">
    <source>
        <dbReference type="ARBA" id="ARBA00023102"/>
    </source>
</evidence>
<dbReference type="CDD" id="cd00609">
    <property type="entry name" value="AAT_like"/>
    <property type="match status" value="1"/>
</dbReference>
<feature type="domain" description="Aminotransferase class I/classII large" evidence="12">
    <location>
        <begin position="25"/>
        <end position="354"/>
    </location>
</feature>
<protein>
    <recommendedName>
        <fullName evidence="11">Histidinol-phosphate aminotransferase</fullName>
        <ecNumber evidence="11">2.6.1.9</ecNumber>
    </recommendedName>
    <alternativeName>
        <fullName evidence="11">Imidazole acetol-phosphate transaminase</fullName>
    </alternativeName>
</protein>
<evidence type="ECO:0000256" key="8">
    <source>
        <dbReference type="ARBA" id="ARBA00022898"/>
    </source>
</evidence>
<keyword evidence="6 11" id="KW-0028">Amino-acid biosynthesis</keyword>
<dbReference type="EC" id="2.6.1.9" evidence="11"/>
<dbReference type="SUPFAM" id="SSF53383">
    <property type="entry name" value="PLP-dependent transferases"/>
    <property type="match status" value="1"/>
</dbReference>
<comment type="catalytic activity">
    <reaction evidence="10 11">
        <text>L-histidinol phosphate + 2-oxoglutarate = 3-(imidazol-4-yl)-2-oxopropyl phosphate + L-glutamate</text>
        <dbReference type="Rhea" id="RHEA:23744"/>
        <dbReference type="ChEBI" id="CHEBI:16810"/>
        <dbReference type="ChEBI" id="CHEBI:29985"/>
        <dbReference type="ChEBI" id="CHEBI:57766"/>
        <dbReference type="ChEBI" id="CHEBI:57980"/>
        <dbReference type="EC" id="2.6.1.9"/>
    </reaction>
</comment>
<keyword evidence="8 11" id="KW-0663">Pyridoxal phosphate</keyword>
<dbReference type="PANTHER" id="PTHR42885">
    <property type="entry name" value="HISTIDINOL-PHOSPHATE AMINOTRANSFERASE-RELATED"/>
    <property type="match status" value="1"/>
</dbReference>
<dbReference type="Proteomes" id="UP001156664">
    <property type="component" value="Unassembled WGS sequence"/>
</dbReference>
<comment type="subunit">
    <text evidence="4 11">Homodimer.</text>
</comment>
<comment type="cofactor">
    <cofactor evidence="1 11">
        <name>pyridoxal 5'-phosphate</name>
        <dbReference type="ChEBI" id="CHEBI:597326"/>
    </cofactor>
</comment>
<evidence type="ECO:0000256" key="2">
    <source>
        <dbReference type="ARBA" id="ARBA00005011"/>
    </source>
</evidence>
<feature type="modified residue" description="N6-(pyridoxal phosphate)lysine" evidence="11">
    <location>
        <position position="216"/>
    </location>
</feature>
<keyword evidence="9 11" id="KW-0368">Histidine biosynthesis</keyword>
<comment type="pathway">
    <text evidence="2 11">Amino-acid biosynthesis; L-histidine biosynthesis; L-histidine from 5-phospho-alpha-D-ribose 1-diphosphate: step 7/9.</text>
</comment>
<dbReference type="InterPro" id="IPR015424">
    <property type="entry name" value="PyrdxlP-dep_Trfase"/>
</dbReference>
<evidence type="ECO:0000313" key="14">
    <source>
        <dbReference type="Proteomes" id="UP001156664"/>
    </source>
</evidence>
<dbReference type="Pfam" id="PF00155">
    <property type="entry name" value="Aminotran_1_2"/>
    <property type="match status" value="1"/>
</dbReference>
<dbReference type="InterPro" id="IPR004839">
    <property type="entry name" value="Aminotransferase_I/II_large"/>
</dbReference>